<dbReference type="STRING" id="331657.A0A4U0X093"/>
<accession>A0A4U0X093</accession>
<evidence type="ECO:0000256" key="3">
    <source>
        <dbReference type="ARBA" id="ARBA00012459"/>
    </source>
</evidence>
<keyword evidence="8" id="KW-0735">Signal-anchor</keyword>
<evidence type="ECO:0000256" key="10">
    <source>
        <dbReference type="ARBA" id="ARBA00023136"/>
    </source>
</evidence>
<dbReference type="GO" id="GO:0004309">
    <property type="term" value="F:exopolyphosphatase activity"/>
    <property type="evidence" value="ECO:0007669"/>
    <property type="project" value="TreeGrafter"/>
</dbReference>
<proteinExistence type="inferred from homology"/>
<evidence type="ECO:0000256" key="9">
    <source>
        <dbReference type="ARBA" id="ARBA00022989"/>
    </source>
</evidence>
<evidence type="ECO:0000256" key="6">
    <source>
        <dbReference type="ARBA" id="ARBA00022692"/>
    </source>
</evidence>
<dbReference type="GO" id="GO:0000324">
    <property type="term" value="C:fungal-type vacuole"/>
    <property type="evidence" value="ECO:0007669"/>
    <property type="project" value="TreeGrafter"/>
</dbReference>
<feature type="compositionally biased region" description="Pro residues" evidence="12">
    <location>
        <begin position="455"/>
        <end position="467"/>
    </location>
</feature>
<dbReference type="GO" id="GO:0000298">
    <property type="term" value="F:endopolyphosphatase activity"/>
    <property type="evidence" value="ECO:0007669"/>
    <property type="project" value="UniProtKB-EC"/>
</dbReference>
<dbReference type="GO" id="GO:0006798">
    <property type="term" value="P:polyphosphate catabolic process"/>
    <property type="evidence" value="ECO:0007669"/>
    <property type="project" value="TreeGrafter"/>
</dbReference>
<evidence type="ECO:0000256" key="4">
    <source>
        <dbReference type="ARBA" id="ARBA00014458"/>
    </source>
</evidence>
<dbReference type="PIRSF" id="PIRSF027093">
    <property type="entry name" value="EndopolyPtase_N1"/>
    <property type="match status" value="1"/>
</dbReference>
<dbReference type="PANTHER" id="PTHR10340">
    <property type="entry name" value="SPHINGOMYELIN PHOSPHODIESTERASE"/>
    <property type="match status" value="1"/>
</dbReference>
<dbReference type="AlphaFoldDB" id="A0A4U0X093"/>
<feature type="compositionally biased region" description="Basic residues" evidence="12">
    <location>
        <begin position="433"/>
        <end position="451"/>
    </location>
</feature>
<dbReference type="EC" id="3.6.1.10" evidence="3"/>
<feature type="compositionally biased region" description="Basic and acidic residues" evidence="12">
    <location>
        <begin position="614"/>
        <end position="624"/>
    </location>
</feature>
<dbReference type="GO" id="GO:0005774">
    <property type="term" value="C:vacuolar membrane"/>
    <property type="evidence" value="ECO:0007669"/>
    <property type="project" value="UniProtKB-SubCell"/>
</dbReference>
<feature type="region of interest" description="Disordered" evidence="12">
    <location>
        <begin position="413"/>
        <end position="468"/>
    </location>
</feature>
<dbReference type="OrthoDB" id="348678at2759"/>
<evidence type="ECO:0000256" key="8">
    <source>
        <dbReference type="ARBA" id="ARBA00022968"/>
    </source>
</evidence>
<keyword evidence="10" id="KW-0472">Membrane</keyword>
<feature type="non-terminal residue" evidence="13">
    <location>
        <position position="1"/>
    </location>
</feature>
<feature type="compositionally biased region" description="Acidic residues" evidence="12">
    <location>
        <begin position="413"/>
        <end position="428"/>
    </location>
</feature>
<evidence type="ECO:0000256" key="2">
    <source>
        <dbReference type="ARBA" id="ARBA00010399"/>
    </source>
</evidence>
<evidence type="ECO:0000256" key="5">
    <source>
        <dbReference type="ARBA" id="ARBA00022554"/>
    </source>
</evidence>
<keyword evidence="9" id="KW-1133">Transmembrane helix</keyword>
<evidence type="ECO:0000313" key="13">
    <source>
        <dbReference type="EMBL" id="TKA68987.1"/>
    </source>
</evidence>
<sequence length="681" mass="77205">LYGAEASSCDSPISLVNETFKWIDRNIKDEIDFVVWTGDSARHDNDEDIPRSQVQVVEQNELLVSKFVEVFGKSDNINDTDPTNDFIIPIVPTFGNNDILPHNIFEAGPNRWTKKYTHIWRQFIPEEQRHGFEQGGWFYVEVIPRKLAVFSLNTIYFFDSNSAVDGCAAKSEPGYQHLEWLRIQLQFLRDRSMKALIIGHVPPARTEAKMSWDETCWQKYTLWMRQYRDVVVGSMYGHMNIDHFMLQDFKDIDMAVVDGSKAPHGARVALMTTEENDISVLGAADYLIDLRNDWAKLPTPPSSLRKGLVEGDIWGATDEVEESARKGKKRKSESGMQKKYLDKIGGPWGESFSVSHVQASVVPNYFPTIRIFEYNITGLEDATTATAMSRKSCAQEEPMLDGASQILPEEDLADEGDEAQEEGEEEDVSASGKKAKKGKKSKKPRKSKRPRFAIPLPPPKTAPPGPAYSPQTFSLLGYTQYFANLTEINNDFQEAAAAAESVHHKHNDSAIIEGGWNPGKHHGKKPHDRDHTPYPRRFEYEVEYDTLGDEIFELRDLTVRNFIDLAQRIGEFKPKGRDHMYAGDAADTAKTTNTEDKKMVSSTTNAHEDEADVEENKDITEGAAKKKHKHKKSKKRKAINKVWFTFIKRAFVGTIDEQEIHEQFGQVVRGEVEDGDVEVIL</sequence>
<comment type="caution">
    <text evidence="13">The sequence shown here is derived from an EMBL/GenBank/DDBJ whole genome shotgun (WGS) entry which is preliminary data.</text>
</comment>
<dbReference type="InterPro" id="IPR029052">
    <property type="entry name" value="Metallo-depent_PP-like"/>
</dbReference>
<organism evidence="13 14">
    <name type="scientific">Cryomyces minteri</name>
    <dbReference type="NCBI Taxonomy" id="331657"/>
    <lineage>
        <taxon>Eukaryota</taxon>
        <taxon>Fungi</taxon>
        <taxon>Dikarya</taxon>
        <taxon>Ascomycota</taxon>
        <taxon>Pezizomycotina</taxon>
        <taxon>Dothideomycetes</taxon>
        <taxon>Dothideomycetes incertae sedis</taxon>
        <taxon>Cryomyces</taxon>
    </lineage>
</organism>
<keyword evidence="14" id="KW-1185">Reference proteome</keyword>
<dbReference type="GO" id="GO:0008081">
    <property type="term" value="F:phosphoric diester hydrolase activity"/>
    <property type="evidence" value="ECO:0007669"/>
    <property type="project" value="TreeGrafter"/>
</dbReference>
<keyword evidence="11" id="KW-0325">Glycoprotein</keyword>
<dbReference type="InterPro" id="IPR012358">
    <property type="entry name" value="EndopolyPtase_N1"/>
</dbReference>
<dbReference type="Proteomes" id="UP000308768">
    <property type="component" value="Unassembled WGS sequence"/>
</dbReference>
<reference evidence="13 14" key="1">
    <citation type="submission" date="2017-03" db="EMBL/GenBank/DDBJ databases">
        <title>Genomes of endolithic fungi from Antarctica.</title>
        <authorList>
            <person name="Coleine C."/>
            <person name="Masonjones S."/>
            <person name="Stajich J.E."/>
        </authorList>
    </citation>
    <scope>NUCLEOTIDE SEQUENCE [LARGE SCALE GENOMIC DNA]</scope>
    <source>
        <strain evidence="13 14">CCFEE 5187</strain>
    </source>
</reference>
<dbReference type="FunFam" id="3.60.21.10:FF:000082">
    <property type="entry name" value="Endopolyphosphatase"/>
    <property type="match status" value="1"/>
</dbReference>
<evidence type="ECO:0000256" key="1">
    <source>
        <dbReference type="ARBA" id="ARBA00004576"/>
    </source>
</evidence>
<protein>
    <recommendedName>
        <fullName evidence="4">Endopolyphosphatase</fullName>
        <ecNumber evidence="3">3.6.1.10</ecNumber>
    </recommendedName>
</protein>
<evidence type="ECO:0000313" key="14">
    <source>
        <dbReference type="Proteomes" id="UP000308768"/>
    </source>
</evidence>
<comment type="similarity">
    <text evidence="2">Belongs to the endopolyphosphatase PPN1 family.</text>
</comment>
<keyword evidence="7" id="KW-0378">Hydrolase</keyword>
<feature type="region of interest" description="Disordered" evidence="12">
    <location>
        <begin position="588"/>
        <end position="633"/>
    </location>
</feature>
<dbReference type="SUPFAM" id="SSF56300">
    <property type="entry name" value="Metallo-dependent phosphatases"/>
    <property type="match status" value="1"/>
</dbReference>
<evidence type="ECO:0000256" key="7">
    <source>
        <dbReference type="ARBA" id="ARBA00022801"/>
    </source>
</evidence>
<comment type="subcellular location">
    <subcellularLocation>
        <location evidence="1">Vacuole membrane</location>
        <topology evidence="1">Single-pass type II membrane protein</topology>
    </subcellularLocation>
</comment>
<evidence type="ECO:0000256" key="11">
    <source>
        <dbReference type="ARBA" id="ARBA00023180"/>
    </source>
</evidence>
<dbReference type="EMBL" id="NAJN01000767">
    <property type="protein sequence ID" value="TKA68987.1"/>
    <property type="molecule type" value="Genomic_DNA"/>
</dbReference>
<gene>
    <name evidence="13" type="ORF">B0A49_05158</name>
</gene>
<keyword evidence="6" id="KW-0812">Transmembrane</keyword>
<keyword evidence="5" id="KW-0926">Vacuole</keyword>
<dbReference type="PANTHER" id="PTHR10340:SF55">
    <property type="entry name" value="ENDOPOLYPHOSPHATASE"/>
    <property type="match status" value="1"/>
</dbReference>
<name>A0A4U0X093_9PEZI</name>
<evidence type="ECO:0000256" key="12">
    <source>
        <dbReference type="SAM" id="MobiDB-lite"/>
    </source>
</evidence>